<feature type="compositionally biased region" description="Polar residues" evidence="3">
    <location>
        <begin position="1277"/>
        <end position="1311"/>
    </location>
</feature>
<evidence type="ECO:0000259" key="4">
    <source>
        <dbReference type="PROSITE" id="PS51192"/>
    </source>
</evidence>
<feature type="region of interest" description="Disordered" evidence="3">
    <location>
        <begin position="1110"/>
        <end position="1193"/>
    </location>
</feature>
<dbReference type="InterPro" id="IPR049730">
    <property type="entry name" value="SNF2/RAD54-like_C"/>
</dbReference>
<accession>A0A8T0GN42</accession>
<dbReference type="Pfam" id="PF01844">
    <property type="entry name" value="HNH"/>
    <property type="match status" value="1"/>
</dbReference>
<dbReference type="InterPro" id="IPR002711">
    <property type="entry name" value="HNH"/>
</dbReference>
<dbReference type="PROSITE" id="PS00690">
    <property type="entry name" value="DEAH_ATP_HELICASE"/>
    <property type="match status" value="1"/>
</dbReference>
<dbReference type="InterPro" id="IPR000330">
    <property type="entry name" value="SNF2_N"/>
</dbReference>
<sequence length="1344" mass="150130">MEVSEEQKRRMEANRAAALARRNAKSQNRSLAPQSDVNSSDCRGDGKQLSVLKPCTNIMNHALSIPSASVNDLSDGNVFECNGGRKLLDGPDNQQLLQGCGSAGQITGNRVIVALEMCAPDRFFVMVRSGFFDRGFLESVFNAAKCENLDPSAMWPVYYLKDYDKVTEALKSLHDVEYERIPWSTRGVLEKFQRATESGVPVRPNHITDSEVEELLLNLPPRLSKTLLPFQKDGVKFGLKRGGRCLIADEMGVGKTIQAIAIASCYREEGSLLVICPASLRNVWADELERWLLYLSPLDVHLVFGQKNDLAENMELPRVVVISYHMLTRLRESILSRKWGMVIVDEAHNLRCTRKKVECDETMAVLDLVKDVKRVVLLTGTPSLSRPFDIFNQINCLWPNLLGKNKYEFARNYCDRPFQSSGLGNSKDFSRGSRLLELNVLLRQAVMIRRLKNDVLQQLPPKRRQVICLQLAPVDIKGAKAFTAATMNARISARLGEQACKCGFTRKGVCGCEEENEDESNDECENREKLPASGTSAKYLTGHEIGIAKLRGFQEWLLNNSIFASGESPGETCQEKMIIFAHHLEVLNSVQTFVHSKGIEYIRIDGSTPAQDRLKEVSRFQLHPEVKLAIVGVTAAGVGLDFSAAQRVVFVELPKSASEMLQAEDRAHRRGQKNAVNIYIFAAKGTADDKHWQTLSRSLERMSTMTDGAQTSLEIESVVDAENACRRTDTSLLSESNRSLGMDICDQFSEDSCITTESDGIDTNSISQRLISSQFEDTTGGPGEASVGFPARSLMFEVSSNTGRVHLFLRSSDEYTRPTSLQANFKPEDLAHFADVGICERGALPNCLAQSAAHREVATLFWEEYSSLRPVLQKRLRGRPLSLPVWAELESFDDSDQYIAGGILKAGSRRRWTPKDELGRKIPAGATWRLISYHKGNGLRETKIEQAWNVEGVPLCKYCQQPCKGKRSMRPAWFRDLFCQSTCFEEFNNKTNRRYIRQELFELERGVCVKCSLDCHALVVRIRPLPSELRRVYILDKAPHFTEHKQMLEKLIKDPIEGNAWHADHIVAVADGGGECRLENFQTLCIACHAKVTAEQHRHRASENKKIRKELQRTKQKIRERSERDKRRRITGVNVDTSLMDSSESEDDQDLLDVKVAGSAYSTPPGTDALTGHACEPTLQPPSTEGRESSNMNLGFGSLQVEDITEVMTECASKPILQTASTESHEPLENMTSSLRLQGVTELPIENACNSLLQKPEGEGSESTHDLVKRSPYFPGSENQKPTNNSRSSSQVNSPLLSTCNQPASGTSNVRGSILAPITNEVVEIPIAKKPTFSLRSLDKYLRM</sequence>
<gene>
    <name evidence="6" type="ORF">KC19_9G026700</name>
</gene>
<dbReference type="PANTHER" id="PTHR45766">
    <property type="entry name" value="DNA ANNEALING HELICASE AND ENDONUCLEASE ZRANB3 FAMILY MEMBER"/>
    <property type="match status" value="1"/>
</dbReference>
<dbReference type="SMART" id="SM00487">
    <property type="entry name" value="DEXDc"/>
    <property type="match status" value="1"/>
</dbReference>
<dbReference type="EMBL" id="CM026430">
    <property type="protein sequence ID" value="KAG0560966.1"/>
    <property type="molecule type" value="Genomic_DNA"/>
</dbReference>
<dbReference type="InterPro" id="IPR038718">
    <property type="entry name" value="SNF2-like_sf"/>
</dbReference>
<feature type="compositionally biased region" description="Basic and acidic residues" evidence="3">
    <location>
        <begin position="1"/>
        <end position="13"/>
    </location>
</feature>
<dbReference type="GO" id="GO:0016787">
    <property type="term" value="F:hydrolase activity"/>
    <property type="evidence" value="ECO:0007669"/>
    <property type="project" value="UniProtKB-KW"/>
</dbReference>
<feature type="domain" description="Helicase ATP-binding" evidence="4">
    <location>
        <begin position="236"/>
        <end position="400"/>
    </location>
</feature>
<dbReference type="FunFam" id="3.40.50.10810:FF:000065">
    <property type="entry name" value="SNF2 DNA repair protein, putative"/>
    <property type="match status" value="1"/>
</dbReference>
<reference evidence="6" key="1">
    <citation type="submission" date="2020-06" db="EMBL/GenBank/DDBJ databases">
        <title>WGS assembly of Ceratodon purpureus strain R40.</title>
        <authorList>
            <person name="Carey S.B."/>
            <person name="Jenkins J."/>
            <person name="Shu S."/>
            <person name="Lovell J.T."/>
            <person name="Sreedasyam A."/>
            <person name="Maumus F."/>
            <person name="Tiley G.P."/>
            <person name="Fernandez-Pozo N."/>
            <person name="Barry K."/>
            <person name="Chen C."/>
            <person name="Wang M."/>
            <person name="Lipzen A."/>
            <person name="Daum C."/>
            <person name="Saski C.A."/>
            <person name="Payton A.C."/>
            <person name="Mcbreen J.C."/>
            <person name="Conrad R.E."/>
            <person name="Kollar L.M."/>
            <person name="Olsson S."/>
            <person name="Huttunen S."/>
            <person name="Landis J.B."/>
            <person name="Wickett N.J."/>
            <person name="Johnson M.G."/>
            <person name="Rensing S.A."/>
            <person name="Grimwood J."/>
            <person name="Schmutz J."/>
            <person name="Mcdaniel S.F."/>
        </authorList>
    </citation>
    <scope>NUCLEOTIDE SEQUENCE</scope>
    <source>
        <strain evidence="6">R40</strain>
    </source>
</reference>
<dbReference type="GO" id="GO:0008270">
    <property type="term" value="F:zinc ion binding"/>
    <property type="evidence" value="ECO:0007669"/>
    <property type="project" value="InterPro"/>
</dbReference>
<proteinExistence type="predicted"/>
<dbReference type="GO" id="GO:0006281">
    <property type="term" value="P:DNA repair"/>
    <property type="evidence" value="ECO:0007669"/>
    <property type="project" value="TreeGrafter"/>
</dbReference>
<keyword evidence="7" id="KW-1185">Reference proteome</keyword>
<organism evidence="6 7">
    <name type="scientific">Ceratodon purpureus</name>
    <name type="common">Fire moss</name>
    <name type="synonym">Dicranum purpureum</name>
    <dbReference type="NCBI Taxonomy" id="3225"/>
    <lineage>
        <taxon>Eukaryota</taxon>
        <taxon>Viridiplantae</taxon>
        <taxon>Streptophyta</taxon>
        <taxon>Embryophyta</taxon>
        <taxon>Bryophyta</taxon>
        <taxon>Bryophytina</taxon>
        <taxon>Bryopsida</taxon>
        <taxon>Dicranidae</taxon>
        <taxon>Pseudoditrichales</taxon>
        <taxon>Ditrichaceae</taxon>
        <taxon>Ceratodon</taxon>
    </lineage>
</organism>
<dbReference type="SUPFAM" id="SSF52540">
    <property type="entry name" value="P-loop containing nucleoside triphosphate hydrolases"/>
    <property type="match status" value="2"/>
</dbReference>
<comment type="caution">
    <text evidence="6">The sequence shown here is derived from an EMBL/GenBank/DDBJ whole genome shotgun (WGS) entry which is preliminary data.</text>
</comment>
<dbReference type="CDD" id="cd18010">
    <property type="entry name" value="DEXHc_HARP_SMARCAL1"/>
    <property type="match status" value="1"/>
</dbReference>
<dbReference type="Gene3D" id="3.40.50.300">
    <property type="entry name" value="P-loop containing nucleotide triphosphate hydrolases"/>
    <property type="match status" value="1"/>
</dbReference>
<dbReference type="InterPro" id="IPR027417">
    <property type="entry name" value="P-loop_NTPase"/>
</dbReference>
<dbReference type="InterPro" id="IPR001650">
    <property type="entry name" value="Helicase_C-like"/>
</dbReference>
<feature type="region of interest" description="Disordered" evidence="3">
    <location>
        <begin position="1253"/>
        <end position="1311"/>
    </location>
</feature>
<comment type="subcellular location">
    <subcellularLocation>
        <location evidence="1">Nucleus</location>
    </subcellularLocation>
</comment>
<dbReference type="PANTHER" id="PTHR45766:SF5">
    <property type="entry name" value="SNF2 DOMAIN-CONTAINING PROTEIN _ HELICASE DOMAIN-CONTAINING PROTEIN _ HNH ENDONUCLEASE DOMAIN-CONTAINING PROTEIN"/>
    <property type="match status" value="1"/>
</dbReference>
<dbReference type="Pfam" id="PF00271">
    <property type="entry name" value="Helicase_C"/>
    <property type="match status" value="1"/>
</dbReference>
<evidence type="ECO:0000313" key="7">
    <source>
        <dbReference type="Proteomes" id="UP000822688"/>
    </source>
</evidence>
<feature type="compositionally biased region" description="Basic and acidic residues" evidence="3">
    <location>
        <begin position="1256"/>
        <end position="1269"/>
    </location>
</feature>
<dbReference type="Gene3D" id="3.40.50.10810">
    <property type="entry name" value="Tandem AAA-ATPase domain"/>
    <property type="match status" value="1"/>
</dbReference>
<evidence type="ECO:0008006" key="8">
    <source>
        <dbReference type="Google" id="ProtNLM"/>
    </source>
</evidence>
<evidence type="ECO:0000256" key="1">
    <source>
        <dbReference type="ARBA" id="ARBA00004123"/>
    </source>
</evidence>
<dbReference type="GO" id="GO:0005524">
    <property type="term" value="F:ATP binding"/>
    <property type="evidence" value="ECO:0007669"/>
    <property type="project" value="InterPro"/>
</dbReference>
<dbReference type="Gene3D" id="1.10.30.50">
    <property type="match status" value="1"/>
</dbReference>
<dbReference type="GO" id="GO:0003676">
    <property type="term" value="F:nucleic acid binding"/>
    <property type="evidence" value="ECO:0007669"/>
    <property type="project" value="InterPro"/>
</dbReference>
<dbReference type="InterPro" id="IPR002464">
    <property type="entry name" value="DNA/RNA_helicase_DEAH_CS"/>
</dbReference>
<name>A0A8T0GN42_CERPU</name>
<dbReference type="GO" id="GO:0004520">
    <property type="term" value="F:DNA endonuclease activity"/>
    <property type="evidence" value="ECO:0007669"/>
    <property type="project" value="TreeGrafter"/>
</dbReference>
<dbReference type="GO" id="GO:0043596">
    <property type="term" value="C:nuclear replication fork"/>
    <property type="evidence" value="ECO:0007669"/>
    <property type="project" value="TreeGrafter"/>
</dbReference>
<evidence type="ECO:0000313" key="6">
    <source>
        <dbReference type="EMBL" id="KAG0560966.1"/>
    </source>
</evidence>
<dbReference type="PROSITE" id="PS51194">
    <property type="entry name" value="HELICASE_CTER"/>
    <property type="match status" value="1"/>
</dbReference>
<dbReference type="GO" id="GO:0031297">
    <property type="term" value="P:replication fork processing"/>
    <property type="evidence" value="ECO:0007669"/>
    <property type="project" value="TreeGrafter"/>
</dbReference>
<dbReference type="Proteomes" id="UP000822688">
    <property type="component" value="Chromosome 9"/>
</dbReference>
<dbReference type="CDD" id="cd00085">
    <property type="entry name" value="HNHc"/>
    <property type="match status" value="1"/>
</dbReference>
<evidence type="ECO:0000256" key="2">
    <source>
        <dbReference type="ARBA" id="ARBA00022801"/>
    </source>
</evidence>
<feature type="region of interest" description="Disordered" evidence="3">
    <location>
        <begin position="1"/>
        <end position="44"/>
    </location>
</feature>
<feature type="compositionally biased region" description="Basic and acidic residues" evidence="3">
    <location>
        <begin position="1110"/>
        <end position="1125"/>
    </location>
</feature>
<keyword evidence="2" id="KW-0378">Hydrolase</keyword>
<dbReference type="PROSITE" id="PS51192">
    <property type="entry name" value="HELICASE_ATP_BIND_1"/>
    <property type="match status" value="1"/>
</dbReference>
<protein>
    <recommendedName>
        <fullName evidence="8">DNA annealing helicase and endonuclease ZRANB3</fullName>
    </recommendedName>
</protein>
<dbReference type="SMART" id="SM00490">
    <property type="entry name" value="HELICc"/>
    <property type="match status" value="1"/>
</dbReference>
<dbReference type="Pfam" id="PF00176">
    <property type="entry name" value="SNF2-rel_dom"/>
    <property type="match status" value="1"/>
</dbReference>
<evidence type="ECO:0000259" key="5">
    <source>
        <dbReference type="PROSITE" id="PS51194"/>
    </source>
</evidence>
<dbReference type="InterPro" id="IPR014001">
    <property type="entry name" value="Helicase_ATP-bd"/>
</dbReference>
<feature type="domain" description="Helicase C-terminal" evidence="5">
    <location>
        <begin position="565"/>
        <end position="719"/>
    </location>
</feature>
<dbReference type="CDD" id="cd18793">
    <property type="entry name" value="SF2_C_SNF"/>
    <property type="match status" value="1"/>
</dbReference>
<feature type="compositionally biased region" description="Polar residues" evidence="3">
    <location>
        <begin position="25"/>
        <end position="41"/>
    </location>
</feature>
<evidence type="ECO:0000256" key="3">
    <source>
        <dbReference type="SAM" id="MobiDB-lite"/>
    </source>
</evidence>
<dbReference type="InterPro" id="IPR003615">
    <property type="entry name" value="HNH_nuc"/>
</dbReference>